<feature type="compositionally biased region" description="Basic and acidic residues" evidence="3">
    <location>
        <begin position="634"/>
        <end position="659"/>
    </location>
</feature>
<reference evidence="6 7" key="1">
    <citation type="submission" date="2019-12" db="EMBL/GenBank/DDBJ databases">
        <title>A genome sequence resource for the geographically widespread anthracnose pathogen Colletotrichum asianum.</title>
        <authorList>
            <person name="Meng Y."/>
        </authorList>
    </citation>
    <scope>NUCLEOTIDE SEQUENCE [LARGE SCALE GENOMIC DNA]</scope>
    <source>
        <strain evidence="6 7">ICMP 18580</strain>
    </source>
</reference>
<comment type="caution">
    <text evidence="6">The sequence shown here is derived from an EMBL/GenBank/DDBJ whole genome shotgun (WGS) entry which is preliminary data.</text>
</comment>
<feature type="region of interest" description="Disordered" evidence="3">
    <location>
        <begin position="628"/>
        <end position="665"/>
    </location>
</feature>
<dbReference type="Pfam" id="PF07731">
    <property type="entry name" value="Cu-oxidase_2"/>
    <property type="match status" value="1"/>
</dbReference>
<dbReference type="Proteomes" id="UP000434172">
    <property type="component" value="Unassembled WGS sequence"/>
</dbReference>
<evidence type="ECO:0008006" key="8">
    <source>
        <dbReference type="Google" id="ProtNLM"/>
    </source>
</evidence>
<dbReference type="GO" id="GO:0016491">
    <property type="term" value="F:oxidoreductase activity"/>
    <property type="evidence" value="ECO:0007669"/>
    <property type="project" value="InterPro"/>
</dbReference>
<keyword evidence="2" id="KW-0186">Copper</keyword>
<evidence type="ECO:0000259" key="5">
    <source>
        <dbReference type="Pfam" id="PF07732"/>
    </source>
</evidence>
<proteinExistence type="inferred from homology"/>
<comment type="similarity">
    <text evidence="1">Belongs to the multicopper oxidase family.</text>
</comment>
<protein>
    <recommendedName>
        <fullName evidence="8">Bilirubin oxidase</fullName>
    </recommendedName>
</protein>
<dbReference type="InterPro" id="IPR011706">
    <property type="entry name" value="Cu-oxidase_C"/>
</dbReference>
<evidence type="ECO:0000256" key="1">
    <source>
        <dbReference type="ARBA" id="ARBA00010609"/>
    </source>
</evidence>
<evidence type="ECO:0000313" key="6">
    <source>
        <dbReference type="EMBL" id="KAF0331882.1"/>
    </source>
</evidence>
<accession>A0A8H3ZXB3</accession>
<evidence type="ECO:0000313" key="7">
    <source>
        <dbReference type="Proteomes" id="UP000434172"/>
    </source>
</evidence>
<dbReference type="PANTHER" id="PTHR48267">
    <property type="entry name" value="CUPREDOXIN SUPERFAMILY PROTEIN"/>
    <property type="match status" value="1"/>
</dbReference>
<feature type="domain" description="Plastocyanin-like" evidence="4">
    <location>
        <begin position="418"/>
        <end position="556"/>
    </location>
</feature>
<evidence type="ECO:0000259" key="4">
    <source>
        <dbReference type="Pfam" id="PF07731"/>
    </source>
</evidence>
<dbReference type="SUPFAM" id="SSF49503">
    <property type="entry name" value="Cupredoxins"/>
    <property type="match status" value="3"/>
</dbReference>
<evidence type="ECO:0000256" key="2">
    <source>
        <dbReference type="ARBA" id="ARBA00023008"/>
    </source>
</evidence>
<dbReference type="GO" id="GO:0005507">
    <property type="term" value="F:copper ion binding"/>
    <property type="evidence" value="ECO:0007669"/>
    <property type="project" value="InterPro"/>
</dbReference>
<dbReference type="InterPro" id="IPR008972">
    <property type="entry name" value="Cupredoxin"/>
</dbReference>
<sequence>MQWIRLINRSPPHDFSADLLVGADLIAAFRFASSPVASFRQSSSKMFVRTSHAAALTALVGGSLADWISPEFTSFFQLPLPIPPVKQPKFSVNNPVTNKPIDYYEMEILPFTQKIYPDRGPVSLIGYDGMSPGPTYIIPRGRETVVRLSNKAVNPSVMHLHGSYTRSPWDGWAEDTIIPGQYKDYYYPNSQNGRTLWYHDHAVDITAVNDYFGQEGMWIIHDPAEDALGLPNEYGVNDIPLIITSKQYGDDGQLFSPAGETEGLLGDVIHVNGQPWPFLAVEPRKYRLRLLNSAISRAFIYSFYKLGDEDEEPIPIPFQVIASDSGLLTSPVTTKNLAQAMAERWEVIFDFTPFAGQKITMMTEDERNIGAQSRHKKGRKGKGKDEDYLTPVMQFVVSPTPVADKALVPGELRAVPFPPQLPDLIDHYYLFHQEDELWKINDVVFSDKANRILANVPRGTVEIWEIENGAGGGFLHPVHVHMVDFRILSRTSTGKWATDRGVLPYEEAGLKDVVWVGVGEVVRVEAHYAPWDGVYMFHCHNLIHEDHQMMAAFDVTTLSDFGYKETAFNDPMEGRWRAVPITKADFTVDAITKKIVMMAKLQPYGDVGDVVRKLDQYWASRGGLHQNPGIVNDEAAKKKGAQEAAKKDTPKKDGAKESVTKMGGVKMRRVKRAEIVMDETE</sequence>
<feature type="domain" description="Plastocyanin-like" evidence="5">
    <location>
        <begin position="113"/>
        <end position="224"/>
    </location>
</feature>
<dbReference type="AlphaFoldDB" id="A0A8H3ZXB3"/>
<dbReference type="EMBL" id="WOWK01000002">
    <property type="protein sequence ID" value="KAF0331882.1"/>
    <property type="molecule type" value="Genomic_DNA"/>
</dbReference>
<dbReference type="Pfam" id="PF07732">
    <property type="entry name" value="Cu-oxidase_3"/>
    <property type="match status" value="1"/>
</dbReference>
<dbReference type="PANTHER" id="PTHR48267:SF1">
    <property type="entry name" value="BILIRUBIN OXIDASE"/>
    <property type="match status" value="1"/>
</dbReference>
<evidence type="ECO:0000256" key="3">
    <source>
        <dbReference type="SAM" id="MobiDB-lite"/>
    </source>
</evidence>
<dbReference type="InterPro" id="IPR045087">
    <property type="entry name" value="Cu-oxidase_fam"/>
</dbReference>
<dbReference type="Gene3D" id="2.60.40.420">
    <property type="entry name" value="Cupredoxins - blue copper proteins"/>
    <property type="match status" value="3"/>
</dbReference>
<organism evidence="6 7">
    <name type="scientific">Colletotrichum asianum</name>
    <dbReference type="NCBI Taxonomy" id="702518"/>
    <lineage>
        <taxon>Eukaryota</taxon>
        <taxon>Fungi</taxon>
        <taxon>Dikarya</taxon>
        <taxon>Ascomycota</taxon>
        <taxon>Pezizomycotina</taxon>
        <taxon>Sordariomycetes</taxon>
        <taxon>Hypocreomycetidae</taxon>
        <taxon>Glomerellales</taxon>
        <taxon>Glomerellaceae</taxon>
        <taxon>Colletotrichum</taxon>
        <taxon>Colletotrichum gloeosporioides species complex</taxon>
    </lineage>
</organism>
<dbReference type="InterPro" id="IPR011707">
    <property type="entry name" value="Cu-oxidase-like_N"/>
</dbReference>
<keyword evidence="7" id="KW-1185">Reference proteome</keyword>
<dbReference type="OrthoDB" id="262547at2759"/>
<gene>
    <name evidence="6" type="ORF">GQ607_001002</name>
</gene>
<name>A0A8H3ZXB3_9PEZI</name>